<dbReference type="AlphaFoldDB" id="A0A3R7J4Q9"/>
<name>A0A3R7J4Q9_9EURO</name>
<organism evidence="2 3">
    <name type="scientific">Aspergillus turcosus</name>
    <dbReference type="NCBI Taxonomy" id="1245748"/>
    <lineage>
        <taxon>Eukaryota</taxon>
        <taxon>Fungi</taxon>
        <taxon>Dikarya</taxon>
        <taxon>Ascomycota</taxon>
        <taxon>Pezizomycotina</taxon>
        <taxon>Eurotiomycetes</taxon>
        <taxon>Eurotiomycetidae</taxon>
        <taxon>Eurotiales</taxon>
        <taxon>Aspergillaceae</taxon>
        <taxon>Aspergillus</taxon>
        <taxon>Aspergillus subgen. Fumigati</taxon>
    </lineage>
</organism>
<dbReference type="Pfam" id="PF13302">
    <property type="entry name" value="Acetyltransf_3"/>
    <property type="match status" value="1"/>
</dbReference>
<gene>
    <name evidence="2" type="ORF">CFD26_104641</name>
</gene>
<accession>A0A3R7J4Q9</accession>
<dbReference type="CDD" id="cd04301">
    <property type="entry name" value="NAT_SF"/>
    <property type="match status" value="1"/>
</dbReference>
<sequence length="277" mass="31275">MSLLPQQNIRVSIPEPLPPITTHRLYLRPLADTDAEGLFAIRSRPEVARTNHPKTPHRTVQETREWMATKVFTAGPESVLGYHFTYVLIEREQWEDEAQPPPADKQVIGYVGINQVYPSPEIGYSIHPDYWGKGYATEALDGLLKTWWNLPRLNSAALSDIDGERKDGDLPTEKVFAICEKINPGSSKKDAQFVTKDDPLKDLTSQKLSDIYRSRNIQSPSALKPPVGSRLQTQRLVLPLSRFGNDMLQNSLGNAFPQVPLHCAHRFDLSVRQTELL</sequence>
<dbReference type="Proteomes" id="UP000215289">
    <property type="component" value="Unassembled WGS sequence"/>
</dbReference>
<evidence type="ECO:0000313" key="2">
    <source>
        <dbReference type="EMBL" id="RLL97331.1"/>
    </source>
</evidence>
<comment type="caution">
    <text evidence="2">The sequence shown here is derived from an EMBL/GenBank/DDBJ whole genome shotgun (WGS) entry which is preliminary data.</text>
</comment>
<protein>
    <recommendedName>
        <fullName evidence="1">N-acetyltransferase domain-containing protein</fullName>
    </recommendedName>
</protein>
<dbReference type="Gene3D" id="3.40.630.30">
    <property type="match status" value="1"/>
</dbReference>
<reference evidence="2 3" key="1">
    <citation type="submission" date="2018-08" db="EMBL/GenBank/DDBJ databases">
        <title>Draft genome sequences of two Aspergillus turcosus clinical strains isolated from bronchoalveolar lavage fluid: one azole-susceptible and the other azole-resistant.</title>
        <authorList>
            <person name="Parent-Michaud M."/>
            <person name="Dufresne P.J."/>
            <person name="Fournier E."/>
            <person name="Martineau C."/>
            <person name="Moreira S."/>
            <person name="Perkins V."/>
            <person name="De Repentigny L."/>
            <person name="Dufresne S.F."/>
        </authorList>
    </citation>
    <scope>NUCLEOTIDE SEQUENCE [LARGE SCALE GENOMIC DNA]</scope>
    <source>
        <strain evidence="2">HMR AF 1038</strain>
    </source>
</reference>
<evidence type="ECO:0000259" key="1">
    <source>
        <dbReference type="Pfam" id="PF13302"/>
    </source>
</evidence>
<dbReference type="PANTHER" id="PTHR43792">
    <property type="entry name" value="GNAT FAMILY, PUTATIVE (AFU_ORTHOLOGUE AFUA_3G00765)-RELATED-RELATED"/>
    <property type="match status" value="1"/>
</dbReference>
<dbReference type="OrthoDB" id="4072826at2759"/>
<dbReference type="SUPFAM" id="SSF55729">
    <property type="entry name" value="Acyl-CoA N-acyltransferases (Nat)"/>
    <property type="match status" value="1"/>
</dbReference>
<proteinExistence type="predicted"/>
<feature type="domain" description="N-acetyltransferase" evidence="1">
    <location>
        <begin position="24"/>
        <end position="187"/>
    </location>
</feature>
<dbReference type="InterPro" id="IPR000182">
    <property type="entry name" value="GNAT_dom"/>
</dbReference>
<keyword evidence="3" id="KW-1185">Reference proteome</keyword>
<dbReference type="GO" id="GO:0016747">
    <property type="term" value="F:acyltransferase activity, transferring groups other than amino-acyl groups"/>
    <property type="evidence" value="ECO:0007669"/>
    <property type="project" value="InterPro"/>
</dbReference>
<dbReference type="InterPro" id="IPR051531">
    <property type="entry name" value="N-acetyltransferase"/>
</dbReference>
<dbReference type="EMBL" id="NIDN02000081">
    <property type="protein sequence ID" value="RLL97331.1"/>
    <property type="molecule type" value="Genomic_DNA"/>
</dbReference>
<dbReference type="InterPro" id="IPR016181">
    <property type="entry name" value="Acyl_CoA_acyltransferase"/>
</dbReference>
<dbReference type="PANTHER" id="PTHR43792:SF1">
    <property type="entry name" value="N-ACETYLTRANSFERASE DOMAIN-CONTAINING PROTEIN"/>
    <property type="match status" value="1"/>
</dbReference>
<evidence type="ECO:0000313" key="3">
    <source>
        <dbReference type="Proteomes" id="UP000215289"/>
    </source>
</evidence>